<dbReference type="EMBL" id="KL596751">
    <property type="protein sequence ID" value="KER26314.1"/>
    <property type="molecule type" value="Genomic_DNA"/>
</dbReference>
<evidence type="ECO:0000313" key="2">
    <source>
        <dbReference type="EMBL" id="KER26314.1"/>
    </source>
</evidence>
<proteinExistence type="predicted"/>
<sequence>MLKSISPKPICGIIPADWTFPSAAPTGKRPYTEESQTRKEGNHLPLGGGSILANRRAASKFRFLTNFDGVLRSAGAHVGFEAPKPLHTNTL</sequence>
<name>A0A075ADV7_OPIVI</name>
<dbReference type="KEGG" id="ovi:T265_06430"/>
<evidence type="ECO:0000313" key="3">
    <source>
        <dbReference type="Proteomes" id="UP000054324"/>
    </source>
</evidence>
<dbReference type="Proteomes" id="UP000054324">
    <property type="component" value="Unassembled WGS sequence"/>
</dbReference>
<organism evidence="2 3">
    <name type="scientific">Opisthorchis viverrini</name>
    <name type="common">Southeast Asian liver fluke</name>
    <dbReference type="NCBI Taxonomy" id="6198"/>
    <lineage>
        <taxon>Eukaryota</taxon>
        <taxon>Metazoa</taxon>
        <taxon>Spiralia</taxon>
        <taxon>Lophotrochozoa</taxon>
        <taxon>Platyhelminthes</taxon>
        <taxon>Trematoda</taxon>
        <taxon>Digenea</taxon>
        <taxon>Opisthorchiida</taxon>
        <taxon>Opisthorchiata</taxon>
        <taxon>Opisthorchiidae</taxon>
        <taxon>Opisthorchis</taxon>
    </lineage>
</organism>
<dbReference type="AlphaFoldDB" id="A0A075ADV7"/>
<evidence type="ECO:0000256" key="1">
    <source>
        <dbReference type="SAM" id="MobiDB-lite"/>
    </source>
</evidence>
<protein>
    <submittedName>
        <fullName evidence="2">Uncharacterized protein</fullName>
    </submittedName>
</protein>
<dbReference type="RefSeq" id="XP_009169952.1">
    <property type="nucleotide sequence ID" value="XM_009171688.1"/>
</dbReference>
<dbReference type="GeneID" id="20320609"/>
<gene>
    <name evidence="2" type="ORF">T265_06430</name>
</gene>
<feature type="region of interest" description="Disordered" evidence="1">
    <location>
        <begin position="19"/>
        <end position="48"/>
    </location>
</feature>
<reference evidence="2 3" key="1">
    <citation type="submission" date="2013-11" db="EMBL/GenBank/DDBJ databases">
        <title>Opisthorchis viverrini - life in the bile duct.</title>
        <authorList>
            <person name="Young N.D."/>
            <person name="Nagarajan N."/>
            <person name="Lin S.J."/>
            <person name="Korhonen P.K."/>
            <person name="Jex A.R."/>
            <person name="Hall R.S."/>
            <person name="Safavi-Hemami H."/>
            <person name="Kaewkong W."/>
            <person name="Bertrand D."/>
            <person name="Gao S."/>
            <person name="Seet Q."/>
            <person name="Wongkham S."/>
            <person name="Teh B.T."/>
            <person name="Wongkham C."/>
            <person name="Intapan P.M."/>
            <person name="Maleewong W."/>
            <person name="Yang X."/>
            <person name="Hu M."/>
            <person name="Wang Z."/>
            <person name="Hofmann A."/>
            <person name="Sternberg P.W."/>
            <person name="Tan P."/>
            <person name="Wang J."/>
            <person name="Gasser R.B."/>
        </authorList>
    </citation>
    <scope>NUCLEOTIDE SEQUENCE [LARGE SCALE GENOMIC DNA]</scope>
</reference>
<keyword evidence="3" id="KW-1185">Reference proteome</keyword>
<dbReference type="CTD" id="20320609"/>
<feature type="compositionally biased region" description="Basic and acidic residues" evidence="1">
    <location>
        <begin position="30"/>
        <end position="42"/>
    </location>
</feature>
<accession>A0A075ADV7</accession>